<keyword evidence="3" id="KW-0378">Hydrolase</keyword>
<dbReference type="GO" id="GO:0004622">
    <property type="term" value="F:phosphatidylcholine lysophospholipase activity"/>
    <property type="evidence" value="ECO:0007669"/>
    <property type="project" value="TreeGrafter"/>
</dbReference>
<dbReference type="Proteomes" id="UP000514509">
    <property type="component" value="Chromosome"/>
</dbReference>
<sequence length="288" mass="32670">MKKFFLLIFPLFFFSSFNTTKTLTWVAIGDSITYLNDHPDETGNRITKGYLTGVTEKLPELEYVNKGYNGWTAVRIAEEIEKLGLAKADVYSVFLGTNDWWQGKPIGTLADYQNNTGTNTFYGSYRIIINKLRELNKKAPIILITPMQRVDFVYINNMKNNAYGSYKDKNGQSLAAFAAAINAIGKLEKLSVVDLYNQSGITLETLVKFKRLKDPANGQYKNYSYPDFINVPFNPETDVYPYPPESVDNTYDGLHPSDKGYEVITNMVAQALKKELKIRKASKQAVLR</sequence>
<keyword evidence="1" id="KW-0732">Signal</keyword>
<keyword evidence="4" id="KW-1185">Reference proteome</keyword>
<evidence type="ECO:0000313" key="4">
    <source>
        <dbReference type="Proteomes" id="UP000514509"/>
    </source>
</evidence>
<dbReference type="Gene3D" id="3.40.50.1110">
    <property type="entry name" value="SGNH hydrolase"/>
    <property type="match status" value="1"/>
</dbReference>
<dbReference type="PANTHER" id="PTHR30383:SF5">
    <property type="entry name" value="SGNH HYDROLASE-TYPE ESTERASE DOMAIN-CONTAINING PROTEIN"/>
    <property type="match status" value="1"/>
</dbReference>
<dbReference type="PANTHER" id="PTHR30383">
    <property type="entry name" value="THIOESTERASE 1/PROTEASE 1/LYSOPHOSPHOLIPASE L1"/>
    <property type="match status" value="1"/>
</dbReference>
<organism evidence="3 4">
    <name type="scientific">Adhaeribacter radiodurans</name>
    <dbReference type="NCBI Taxonomy" id="2745197"/>
    <lineage>
        <taxon>Bacteria</taxon>
        <taxon>Pseudomonadati</taxon>
        <taxon>Bacteroidota</taxon>
        <taxon>Cytophagia</taxon>
        <taxon>Cytophagales</taxon>
        <taxon>Hymenobacteraceae</taxon>
        <taxon>Adhaeribacter</taxon>
    </lineage>
</organism>
<evidence type="ECO:0000259" key="2">
    <source>
        <dbReference type="Pfam" id="PF13472"/>
    </source>
</evidence>
<feature type="domain" description="SGNH hydrolase-type esterase" evidence="2">
    <location>
        <begin position="27"/>
        <end position="263"/>
    </location>
</feature>
<dbReference type="KEGG" id="add:HUW48_06820"/>
<dbReference type="InterPro" id="IPR051532">
    <property type="entry name" value="Ester_Hydrolysis_Enzymes"/>
</dbReference>
<dbReference type="InterPro" id="IPR013830">
    <property type="entry name" value="SGNH_hydro"/>
</dbReference>
<dbReference type="RefSeq" id="WP_182414966.1">
    <property type="nucleotide sequence ID" value="NZ_CP055153.1"/>
</dbReference>
<reference evidence="3 4" key="2">
    <citation type="submission" date="2020-08" db="EMBL/GenBank/DDBJ databases">
        <title>Adhaeribacter dokdonensis sp. nov., isolated from the rhizosphere of Elymus tsukushiensis, a plant native to the Dokdo Islands, Republic of Korea.</title>
        <authorList>
            <person name="Ghim S.Y."/>
        </authorList>
    </citation>
    <scope>NUCLEOTIDE SEQUENCE [LARGE SCALE GENOMIC DNA]</scope>
    <source>
        <strain evidence="3 4">KUDC8001</strain>
    </source>
</reference>
<accession>A0A7L7L4S5</accession>
<dbReference type="SUPFAM" id="SSF52266">
    <property type="entry name" value="SGNH hydrolase"/>
    <property type="match status" value="1"/>
</dbReference>
<name>A0A7L7L4S5_9BACT</name>
<reference evidence="3 4" key="1">
    <citation type="submission" date="2020-06" db="EMBL/GenBank/DDBJ databases">
        <authorList>
            <person name="Hwang Y.J."/>
        </authorList>
    </citation>
    <scope>NUCLEOTIDE SEQUENCE [LARGE SCALE GENOMIC DNA]</scope>
    <source>
        <strain evidence="3 4">KUDC8001</strain>
    </source>
</reference>
<gene>
    <name evidence="3" type="ORF">HUW48_06820</name>
</gene>
<dbReference type="CDD" id="cd00229">
    <property type="entry name" value="SGNH_hydrolase"/>
    <property type="match status" value="1"/>
</dbReference>
<evidence type="ECO:0000256" key="1">
    <source>
        <dbReference type="SAM" id="SignalP"/>
    </source>
</evidence>
<dbReference type="AlphaFoldDB" id="A0A7L7L4S5"/>
<dbReference type="InterPro" id="IPR036514">
    <property type="entry name" value="SGNH_hydro_sf"/>
</dbReference>
<evidence type="ECO:0000313" key="3">
    <source>
        <dbReference type="EMBL" id="QMU27774.1"/>
    </source>
</evidence>
<proteinExistence type="predicted"/>
<feature type="signal peptide" evidence="1">
    <location>
        <begin position="1"/>
        <end position="20"/>
    </location>
</feature>
<feature type="chain" id="PRO_5029850352" evidence="1">
    <location>
        <begin position="21"/>
        <end position="288"/>
    </location>
</feature>
<dbReference type="Pfam" id="PF13472">
    <property type="entry name" value="Lipase_GDSL_2"/>
    <property type="match status" value="1"/>
</dbReference>
<protein>
    <submittedName>
        <fullName evidence="3">SGNH/GDSL hydrolase family protein</fullName>
    </submittedName>
</protein>
<dbReference type="EMBL" id="CP055153">
    <property type="protein sequence ID" value="QMU27774.1"/>
    <property type="molecule type" value="Genomic_DNA"/>
</dbReference>